<dbReference type="PROSITE" id="PS00194">
    <property type="entry name" value="THIOREDOXIN_1"/>
    <property type="match status" value="1"/>
</dbReference>
<gene>
    <name evidence="5" type="ORF">KIPB_003897</name>
</gene>
<evidence type="ECO:0000259" key="4">
    <source>
        <dbReference type="PROSITE" id="PS51352"/>
    </source>
</evidence>
<comment type="similarity">
    <text evidence="1">Belongs to the protein disulfide isomerase family.</text>
</comment>
<dbReference type="Pfam" id="PF00085">
    <property type="entry name" value="Thioredoxin"/>
    <property type="match status" value="1"/>
</dbReference>
<evidence type="ECO:0000256" key="1">
    <source>
        <dbReference type="ARBA" id="ARBA00006347"/>
    </source>
</evidence>
<protein>
    <recommendedName>
        <fullName evidence="4">Thioredoxin domain-containing protein</fullName>
    </recommendedName>
</protein>
<evidence type="ECO:0000313" key="5">
    <source>
        <dbReference type="EMBL" id="GCA62494.1"/>
    </source>
</evidence>
<dbReference type="PANTHER" id="PTHR45672">
    <property type="entry name" value="PROTEIN DISULFIDE-ISOMERASE C17H9.14C-RELATED"/>
    <property type="match status" value="1"/>
</dbReference>
<dbReference type="OrthoDB" id="72053at2759"/>
<dbReference type="InterPro" id="IPR036249">
    <property type="entry name" value="Thioredoxin-like_sf"/>
</dbReference>
<organism evidence="5 6">
    <name type="scientific">Kipferlia bialata</name>
    <dbReference type="NCBI Taxonomy" id="797122"/>
    <lineage>
        <taxon>Eukaryota</taxon>
        <taxon>Metamonada</taxon>
        <taxon>Carpediemonas-like organisms</taxon>
        <taxon>Kipferlia</taxon>
    </lineage>
</organism>
<dbReference type="GO" id="GO:0005783">
    <property type="term" value="C:endoplasmic reticulum"/>
    <property type="evidence" value="ECO:0007669"/>
    <property type="project" value="TreeGrafter"/>
</dbReference>
<sequence length="156" mass="17354">MKYLLILALVALACCNVVTVTSENWDEVAATPAFVKFYAPWCGHCKHLAPIWEELADEVAGEEVVIGEIDCTENEELCRKFEVRGYPTLIYIEGEAQVTYNGPRELTDLATWVVAMMGPAVHTVDTIEAESSIYFVNTGSSDLFDEVANTHKVYNI</sequence>
<dbReference type="AlphaFoldDB" id="A0A391NKA6"/>
<dbReference type="PANTHER" id="PTHR45672:SF3">
    <property type="entry name" value="THIOREDOXIN DOMAIN-CONTAINING PROTEIN 5"/>
    <property type="match status" value="1"/>
</dbReference>
<accession>A0A391NKA6</accession>
<dbReference type="InterPro" id="IPR017937">
    <property type="entry name" value="Thioredoxin_CS"/>
</dbReference>
<dbReference type="GO" id="GO:0003756">
    <property type="term" value="F:protein disulfide isomerase activity"/>
    <property type="evidence" value="ECO:0007669"/>
    <property type="project" value="TreeGrafter"/>
</dbReference>
<reference evidence="5 6" key="1">
    <citation type="journal article" date="2018" name="PLoS ONE">
        <title>The draft genome of Kipferlia bialata reveals reductive genome evolution in fornicate parasites.</title>
        <authorList>
            <person name="Tanifuji G."/>
            <person name="Takabayashi S."/>
            <person name="Kume K."/>
            <person name="Takagi M."/>
            <person name="Nakayama T."/>
            <person name="Kamikawa R."/>
            <person name="Inagaki Y."/>
            <person name="Hashimoto T."/>
        </authorList>
    </citation>
    <scope>NUCLEOTIDE SEQUENCE [LARGE SCALE GENOMIC DNA]</scope>
    <source>
        <strain evidence="5">NY0173</strain>
    </source>
</reference>
<keyword evidence="2 3" id="KW-0732">Signal</keyword>
<comment type="caution">
    <text evidence="5">The sequence shown here is derived from an EMBL/GenBank/DDBJ whole genome shotgun (WGS) entry which is preliminary data.</text>
</comment>
<evidence type="ECO:0000256" key="3">
    <source>
        <dbReference type="SAM" id="SignalP"/>
    </source>
</evidence>
<dbReference type="PRINTS" id="PR00421">
    <property type="entry name" value="THIOREDOXIN"/>
</dbReference>
<dbReference type="InterPro" id="IPR013766">
    <property type="entry name" value="Thioredoxin_domain"/>
</dbReference>
<proteinExistence type="inferred from homology"/>
<name>A0A391NKA6_9EUKA</name>
<evidence type="ECO:0000313" key="6">
    <source>
        <dbReference type="Proteomes" id="UP000265618"/>
    </source>
</evidence>
<keyword evidence="6" id="KW-1185">Reference proteome</keyword>
<dbReference type="PROSITE" id="PS51352">
    <property type="entry name" value="THIOREDOXIN_2"/>
    <property type="match status" value="1"/>
</dbReference>
<evidence type="ECO:0000256" key="2">
    <source>
        <dbReference type="ARBA" id="ARBA00022729"/>
    </source>
</evidence>
<dbReference type="Proteomes" id="UP000265618">
    <property type="component" value="Unassembled WGS sequence"/>
</dbReference>
<feature type="signal peptide" evidence="3">
    <location>
        <begin position="1"/>
        <end position="22"/>
    </location>
</feature>
<feature type="chain" id="PRO_5017466936" description="Thioredoxin domain-containing protein" evidence="3">
    <location>
        <begin position="23"/>
        <end position="156"/>
    </location>
</feature>
<dbReference type="SUPFAM" id="SSF52833">
    <property type="entry name" value="Thioredoxin-like"/>
    <property type="match status" value="1"/>
</dbReference>
<dbReference type="GO" id="GO:0006457">
    <property type="term" value="P:protein folding"/>
    <property type="evidence" value="ECO:0007669"/>
    <property type="project" value="TreeGrafter"/>
</dbReference>
<dbReference type="Gene3D" id="3.40.30.10">
    <property type="entry name" value="Glutaredoxin"/>
    <property type="match status" value="1"/>
</dbReference>
<dbReference type="InterPro" id="IPR051063">
    <property type="entry name" value="PDI"/>
</dbReference>
<dbReference type="EMBL" id="BDIP01000786">
    <property type="protein sequence ID" value="GCA62494.1"/>
    <property type="molecule type" value="Genomic_DNA"/>
</dbReference>
<feature type="domain" description="Thioredoxin" evidence="4">
    <location>
        <begin position="9"/>
        <end position="118"/>
    </location>
</feature>